<feature type="region of interest" description="Disordered" evidence="1">
    <location>
        <begin position="185"/>
        <end position="240"/>
    </location>
</feature>
<protein>
    <submittedName>
        <fullName evidence="2">Uncharacterized protein</fullName>
    </submittedName>
</protein>
<feature type="compositionally biased region" description="Polar residues" evidence="1">
    <location>
        <begin position="190"/>
        <end position="202"/>
    </location>
</feature>
<dbReference type="AlphaFoldDB" id="A0A9P5ZQW8"/>
<sequence length="240" mass="26732">MNNLLLNTPNPCDPGVLPAYDGVPEVVQHGLSLLVDSREPALPDALNFLVHGKSAIDTAYKELCKTNSDSGCSLDNLLDIHTLDENFLIEPNIRMWMSNSYETSFIAQPMFGNTVYQDVPQPWPADPPDIATIPSASYQRSYEGGKRGRERDKEHLQTSPYDWTQRQHAANSEWWYGGDTAYPPPELPSSFRQSYQEDTTAQYPGDQNGASPNKQASRNRDSDAGVTVSLHQHILPVSKV</sequence>
<evidence type="ECO:0000313" key="2">
    <source>
        <dbReference type="EMBL" id="KAF9492011.1"/>
    </source>
</evidence>
<organism evidence="2 3">
    <name type="scientific">Pleurotus eryngii</name>
    <name type="common">Boletus of the steppes</name>
    <dbReference type="NCBI Taxonomy" id="5323"/>
    <lineage>
        <taxon>Eukaryota</taxon>
        <taxon>Fungi</taxon>
        <taxon>Dikarya</taxon>
        <taxon>Basidiomycota</taxon>
        <taxon>Agaricomycotina</taxon>
        <taxon>Agaricomycetes</taxon>
        <taxon>Agaricomycetidae</taxon>
        <taxon>Agaricales</taxon>
        <taxon>Pleurotineae</taxon>
        <taxon>Pleurotaceae</taxon>
        <taxon>Pleurotus</taxon>
    </lineage>
</organism>
<proteinExistence type="predicted"/>
<feature type="region of interest" description="Disordered" evidence="1">
    <location>
        <begin position="133"/>
        <end position="163"/>
    </location>
</feature>
<keyword evidence="3" id="KW-1185">Reference proteome</keyword>
<feature type="compositionally biased region" description="Basic and acidic residues" evidence="1">
    <location>
        <begin position="143"/>
        <end position="156"/>
    </location>
</feature>
<name>A0A9P5ZQW8_PLEER</name>
<accession>A0A9P5ZQW8</accession>
<gene>
    <name evidence="2" type="ORF">BDN71DRAFT_1452070</name>
</gene>
<dbReference type="OrthoDB" id="10401542at2759"/>
<comment type="caution">
    <text evidence="2">The sequence shown here is derived from an EMBL/GenBank/DDBJ whole genome shotgun (WGS) entry which is preliminary data.</text>
</comment>
<evidence type="ECO:0000313" key="3">
    <source>
        <dbReference type="Proteomes" id="UP000807025"/>
    </source>
</evidence>
<dbReference type="Proteomes" id="UP000807025">
    <property type="component" value="Unassembled WGS sequence"/>
</dbReference>
<reference evidence="2" key="1">
    <citation type="submission" date="2020-11" db="EMBL/GenBank/DDBJ databases">
        <authorList>
            <consortium name="DOE Joint Genome Institute"/>
            <person name="Ahrendt S."/>
            <person name="Riley R."/>
            <person name="Andreopoulos W."/>
            <person name="Labutti K."/>
            <person name="Pangilinan J."/>
            <person name="Ruiz-Duenas F.J."/>
            <person name="Barrasa J.M."/>
            <person name="Sanchez-Garcia M."/>
            <person name="Camarero S."/>
            <person name="Miyauchi S."/>
            <person name="Serrano A."/>
            <person name="Linde D."/>
            <person name="Babiker R."/>
            <person name="Drula E."/>
            <person name="Ayuso-Fernandez I."/>
            <person name="Pacheco R."/>
            <person name="Padilla G."/>
            <person name="Ferreira P."/>
            <person name="Barriuso J."/>
            <person name="Kellner H."/>
            <person name="Castanera R."/>
            <person name="Alfaro M."/>
            <person name="Ramirez L."/>
            <person name="Pisabarro A.G."/>
            <person name="Kuo A."/>
            <person name="Tritt A."/>
            <person name="Lipzen A."/>
            <person name="He G."/>
            <person name="Yan M."/>
            <person name="Ng V."/>
            <person name="Cullen D."/>
            <person name="Martin F."/>
            <person name="Rosso M.-N."/>
            <person name="Henrissat B."/>
            <person name="Hibbett D."/>
            <person name="Martinez A.T."/>
            <person name="Grigoriev I.V."/>
        </authorList>
    </citation>
    <scope>NUCLEOTIDE SEQUENCE</scope>
    <source>
        <strain evidence="2">ATCC 90797</strain>
    </source>
</reference>
<evidence type="ECO:0000256" key="1">
    <source>
        <dbReference type="SAM" id="MobiDB-lite"/>
    </source>
</evidence>
<dbReference type="EMBL" id="MU154608">
    <property type="protein sequence ID" value="KAF9492011.1"/>
    <property type="molecule type" value="Genomic_DNA"/>
</dbReference>